<dbReference type="InterPro" id="IPR001128">
    <property type="entry name" value="Cyt_P450"/>
</dbReference>
<dbReference type="GO" id="GO:0005506">
    <property type="term" value="F:iron ion binding"/>
    <property type="evidence" value="ECO:0007669"/>
    <property type="project" value="InterPro"/>
</dbReference>
<evidence type="ECO:0000256" key="3">
    <source>
        <dbReference type="ARBA" id="ARBA00004406"/>
    </source>
</evidence>
<evidence type="ECO:0000256" key="15">
    <source>
        <dbReference type="SAM" id="Phobius"/>
    </source>
</evidence>
<dbReference type="GO" id="GO:0020037">
    <property type="term" value="F:heme binding"/>
    <property type="evidence" value="ECO:0007669"/>
    <property type="project" value="InterPro"/>
</dbReference>
<keyword evidence="7" id="KW-0256">Endoplasmic reticulum</keyword>
<evidence type="ECO:0000313" key="17">
    <source>
        <dbReference type="Proteomes" id="UP000594454"/>
    </source>
</evidence>
<keyword evidence="9 14" id="KW-0560">Oxidoreductase</keyword>
<keyword evidence="17" id="KW-1185">Reference proteome</keyword>
<dbReference type="GO" id="GO:0005789">
    <property type="term" value="C:endoplasmic reticulum membrane"/>
    <property type="evidence" value="ECO:0007669"/>
    <property type="project" value="UniProtKB-SubCell"/>
</dbReference>
<organism evidence="16 17">
    <name type="scientific">Hermetia illucens</name>
    <name type="common">Black soldier fly</name>
    <dbReference type="NCBI Taxonomy" id="343691"/>
    <lineage>
        <taxon>Eukaryota</taxon>
        <taxon>Metazoa</taxon>
        <taxon>Ecdysozoa</taxon>
        <taxon>Arthropoda</taxon>
        <taxon>Hexapoda</taxon>
        <taxon>Insecta</taxon>
        <taxon>Pterygota</taxon>
        <taxon>Neoptera</taxon>
        <taxon>Endopterygota</taxon>
        <taxon>Diptera</taxon>
        <taxon>Brachycera</taxon>
        <taxon>Stratiomyomorpha</taxon>
        <taxon>Stratiomyidae</taxon>
        <taxon>Hermetiinae</taxon>
        <taxon>Hermetia</taxon>
    </lineage>
</organism>
<feature type="transmembrane region" description="Helical" evidence="15">
    <location>
        <begin position="6"/>
        <end position="22"/>
    </location>
</feature>
<keyword evidence="15" id="KW-0812">Transmembrane</keyword>
<dbReference type="FunFam" id="1.10.630.10:FF:000042">
    <property type="entry name" value="Cytochrome P450"/>
    <property type="match status" value="1"/>
</dbReference>
<evidence type="ECO:0008006" key="18">
    <source>
        <dbReference type="Google" id="ProtNLM"/>
    </source>
</evidence>
<evidence type="ECO:0000256" key="6">
    <source>
        <dbReference type="ARBA" id="ARBA00022723"/>
    </source>
</evidence>
<evidence type="ECO:0000256" key="1">
    <source>
        <dbReference type="ARBA" id="ARBA00001971"/>
    </source>
</evidence>
<dbReference type="OMA" id="WNRISYL"/>
<name>A0A7R8UFQ0_HERIL</name>
<accession>A0A7R8UFQ0</accession>
<evidence type="ECO:0000256" key="5">
    <source>
        <dbReference type="ARBA" id="ARBA00022617"/>
    </source>
</evidence>
<evidence type="ECO:0000256" key="4">
    <source>
        <dbReference type="ARBA" id="ARBA00010617"/>
    </source>
</evidence>
<evidence type="ECO:0000256" key="14">
    <source>
        <dbReference type="RuleBase" id="RU000461"/>
    </source>
</evidence>
<sequence>MDPVLILVNIIALVVVVIWSYIKNKYSYWKNRRVPYTKPSLPYGNLKGVGKGIHTREFFSDIYEKFKHQTPFVGTYFFTEPVAVVTNFELAQNILIRDSNTFQDRKEYYNENEEPLTAHMAYLGGEKWRQLHQKFEPLFKPNRMMQIMPTILEISDRLATILEPMAETGEPVEIMPVLGSFSMDIAGSIILGIKCNCLLDPNCEFQAKSERISVNPRQSELRRIFMQTYPKIARLFNMRTLFDDVSEYFIKVIPDEVKERGANSGQRGDLMDLMVQLKNTGKLDDSSEHFGNLTDDEVLAQAFLFFMTSVETISTTLGSGIYQLTMHEDIQEQLRSEILDVLSKTGGQVTYDAIMKMIYLHQFVDEILRLHSPANHLIRKAAQDYKVPGTEHVIEKGTTVFIPISAFHCDPDVFPDPLVFNPDNFSSTAVAGRHPCAYLPFGEGPRGCIGTQMGKLVVYAGLVKILRKYRVKFSDLTPLNLSYVNSIHGLRTTADYFPEFEKL</sequence>
<dbReference type="PANTHER" id="PTHR24292:SF100">
    <property type="entry name" value="CYTOCHROME P450 6A16, ISOFORM B-RELATED"/>
    <property type="match status" value="1"/>
</dbReference>
<dbReference type="InterPro" id="IPR002401">
    <property type="entry name" value="Cyt_P450_E_grp-I"/>
</dbReference>
<dbReference type="AlphaFoldDB" id="A0A7R8UFQ0"/>
<evidence type="ECO:0000256" key="9">
    <source>
        <dbReference type="ARBA" id="ARBA00023002"/>
    </source>
</evidence>
<gene>
    <name evidence="16" type="ORF">HERILL_LOCUS3186</name>
</gene>
<evidence type="ECO:0000313" key="16">
    <source>
        <dbReference type="EMBL" id="CAD7080008.1"/>
    </source>
</evidence>
<dbReference type="InterPro" id="IPR050476">
    <property type="entry name" value="Insect_CytP450_Detox"/>
</dbReference>
<comment type="similarity">
    <text evidence="4 14">Belongs to the cytochrome P450 family.</text>
</comment>
<dbReference type="Pfam" id="PF00067">
    <property type="entry name" value="p450"/>
    <property type="match status" value="1"/>
</dbReference>
<evidence type="ECO:0000256" key="10">
    <source>
        <dbReference type="ARBA" id="ARBA00023004"/>
    </source>
</evidence>
<protein>
    <recommendedName>
        <fullName evidence="18">Cytochrome P450</fullName>
    </recommendedName>
</protein>
<keyword evidence="11 14" id="KW-0503">Monooxygenase</keyword>
<dbReference type="PRINTS" id="PR00463">
    <property type="entry name" value="EP450I"/>
</dbReference>
<dbReference type="GO" id="GO:0004497">
    <property type="term" value="F:monooxygenase activity"/>
    <property type="evidence" value="ECO:0007669"/>
    <property type="project" value="UniProtKB-KW"/>
</dbReference>
<keyword evidence="8" id="KW-0492">Microsome</keyword>
<dbReference type="Proteomes" id="UP000594454">
    <property type="component" value="Chromosome 1"/>
</dbReference>
<reference evidence="16 17" key="1">
    <citation type="submission" date="2020-11" db="EMBL/GenBank/DDBJ databases">
        <authorList>
            <person name="Wallbank WR R."/>
            <person name="Pardo Diaz C."/>
            <person name="Kozak K."/>
            <person name="Martin S."/>
            <person name="Jiggins C."/>
            <person name="Moest M."/>
            <person name="Warren A I."/>
            <person name="Generalovic N T."/>
            <person name="Byers J.R.P. K."/>
            <person name="Montejo-Kovacevich G."/>
            <person name="Yen C E."/>
        </authorList>
    </citation>
    <scope>NUCLEOTIDE SEQUENCE [LARGE SCALE GENOMIC DNA]</scope>
</reference>
<dbReference type="PRINTS" id="PR00385">
    <property type="entry name" value="P450"/>
</dbReference>
<feature type="binding site" description="axial binding residue" evidence="13">
    <location>
        <position position="448"/>
    </location>
    <ligand>
        <name>heme</name>
        <dbReference type="ChEBI" id="CHEBI:30413"/>
    </ligand>
    <ligandPart>
        <name>Fe</name>
        <dbReference type="ChEBI" id="CHEBI:18248"/>
    </ligandPart>
</feature>
<dbReference type="GO" id="GO:0016705">
    <property type="term" value="F:oxidoreductase activity, acting on paired donors, with incorporation or reduction of molecular oxygen"/>
    <property type="evidence" value="ECO:0007669"/>
    <property type="project" value="InterPro"/>
</dbReference>
<keyword evidence="10 13" id="KW-0408">Iron</keyword>
<dbReference type="Gene3D" id="1.10.630.10">
    <property type="entry name" value="Cytochrome P450"/>
    <property type="match status" value="1"/>
</dbReference>
<evidence type="ECO:0000256" key="12">
    <source>
        <dbReference type="ARBA" id="ARBA00023136"/>
    </source>
</evidence>
<evidence type="ECO:0000256" key="13">
    <source>
        <dbReference type="PIRSR" id="PIRSR602401-1"/>
    </source>
</evidence>
<dbReference type="EMBL" id="LR899009">
    <property type="protein sequence ID" value="CAD7080008.1"/>
    <property type="molecule type" value="Genomic_DNA"/>
</dbReference>
<dbReference type="InterPro" id="IPR017972">
    <property type="entry name" value="Cyt_P450_CS"/>
</dbReference>
<comment type="cofactor">
    <cofactor evidence="1 13">
        <name>heme</name>
        <dbReference type="ChEBI" id="CHEBI:30413"/>
    </cofactor>
</comment>
<keyword evidence="6 13" id="KW-0479">Metal-binding</keyword>
<dbReference type="CDD" id="cd11056">
    <property type="entry name" value="CYP6-like"/>
    <property type="match status" value="1"/>
</dbReference>
<dbReference type="SUPFAM" id="SSF48264">
    <property type="entry name" value="Cytochrome P450"/>
    <property type="match status" value="1"/>
</dbReference>
<keyword evidence="15" id="KW-1133">Transmembrane helix</keyword>
<evidence type="ECO:0000256" key="11">
    <source>
        <dbReference type="ARBA" id="ARBA00023033"/>
    </source>
</evidence>
<evidence type="ECO:0000256" key="8">
    <source>
        <dbReference type="ARBA" id="ARBA00022848"/>
    </source>
</evidence>
<dbReference type="InParanoid" id="A0A7R8UFQ0"/>
<comment type="subcellular location">
    <subcellularLocation>
        <location evidence="3">Endoplasmic reticulum membrane</location>
        <topology evidence="3">Peripheral membrane protein</topology>
    </subcellularLocation>
    <subcellularLocation>
        <location evidence="2">Microsome membrane</location>
        <topology evidence="2">Peripheral membrane protein</topology>
    </subcellularLocation>
</comment>
<dbReference type="PROSITE" id="PS00086">
    <property type="entry name" value="CYTOCHROME_P450"/>
    <property type="match status" value="1"/>
</dbReference>
<dbReference type="OrthoDB" id="2789670at2759"/>
<keyword evidence="5 13" id="KW-0349">Heme</keyword>
<evidence type="ECO:0000256" key="2">
    <source>
        <dbReference type="ARBA" id="ARBA00004174"/>
    </source>
</evidence>
<proteinExistence type="inferred from homology"/>
<dbReference type="InterPro" id="IPR036396">
    <property type="entry name" value="Cyt_P450_sf"/>
</dbReference>
<evidence type="ECO:0000256" key="7">
    <source>
        <dbReference type="ARBA" id="ARBA00022824"/>
    </source>
</evidence>
<dbReference type="PANTHER" id="PTHR24292">
    <property type="entry name" value="CYTOCHROME P450"/>
    <property type="match status" value="1"/>
</dbReference>
<keyword evidence="12 15" id="KW-0472">Membrane</keyword>